<dbReference type="Proteomes" id="UP001156629">
    <property type="component" value="Unassembled WGS sequence"/>
</dbReference>
<keyword evidence="3" id="KW-1185">Reference proteome</keyword>
<dbReference type="Pfam" id="PF20066">
    <property type="entry name" value="Glyoxalase_8"/>
    <property type="match status" value="1"/>
</dbReference>
<reference evidence="3" key="1">
    <citation type="journal article" date="2019" name="Int. J. Syst. Evol. Microbiol.">
        <title>The Global Catalogue of Microorganisms (GCM) 10K type strain sequencing project: providing services to taxonomists for standard genome sequencing and annotation.</title>
        <authorList>
            <consortium name="The Broad Institute Genomics Platform"/>
            <consortium name="The Broad Institute Genome Sequencing Center for Infectious Disease"/>
            <person name="Wu L."/>
            <person name="Ma J."/>
        </authorList>
    </citation>
    <scope>NUCLEOTIDE SEQUENCE [LARGE SCALE GENOMIC DNA]</scope>
    <source>
        <strain evidence="3">NBRC 3266</strain>
    </source>
</reference>
<evidence type="ECO:0000313" key="2">
    <source>
        <dbReference type="EMBL" id="GLQ67422.1"/>
    </source>
</evidence>
<dbReference type="InterPro" id="IPR045517">
    <property type="entry name" value="Glyoxalase_8"/>
</dbReference>
<gene>
    <name evidence="2" type="ORF">GCM10007870_30070</name>
</gene>
<evidence type="ECO:0000313" key="3">
    <source>
        <dbReference type="Proteomes" id="UP001156629"/>
    </source>
</evidence>
<evidence type="ECO:0000259" key="1">
    <source>
        <dbReference type="Pfam" id="PF20066"/>
    </source>
</evidence>
<organism evidence="2 3">
    <name type="scientific">Gluconobacter kondonii</name>
    <dbReference type="NCBI Taxonomy" id="941463"/>
    <lineage>
        <taxon>Bacteria</taxon>
        <taxon>Pseudomonadati</taxon>
        <taxon>Pseudomonadota</taxon>
        <taxon>Alphaproteobacteria</taxon>
        <taxon>Acetobacterales</taxon>
        <taxon>Acetobacteraceae</taxon>
        <taxon>Gluconobacter</taxon>
    </lineage>
</organism>
<name>A0ABQ5WV72_9PROT</name>
<dbReference type="GeneID" id="76195456"/>
<feature type="domain" description="Glyoxalase-related protein" evidence="1">
    <location>
        <begin position="6"/>
        <end position="54"/>
    </location>
</feature>
<sequence>MQTPNPKTMARILREALAERHVKLSHSASLELVAKQLGYNDWNVVAAHLEADKTRTEPTPYGSKDGDRLPDGWFASGRSDLFRSNLLAGDGPENGPALLIENRTLRVPTEAIKPGDFLTVMQRISARQYCGKRVSLRAQIRCTNATGSGRIWISARGHGRDPLEFDNLGLDGGFDGPVTGTTGWVSRRVTIGIPDTAVYIAFGILFGSGTGSFRAADLSFGLAEEDERPRKLPDKPHNLDLA</sequence>
<dbReference type="EMBL" id="BSNV01000053">
    <property type="protein sequence ID" value="GLQ67422.1"/>
    <property type="molecule type" value="Genomic_DNA"/>
</dbReference>
<dbReference type="RefSeq" id="WP_244901442.1">
    <property type="nucleotide sequence ID" value="NZ_BEWP01000011.1"/>
</dbReference>
<accession>A0ABQ5WV72</accession>
<proteinExistence type="predicted"/>
<comment type="caution">
    <text evidence="2">The sequence shown here is derived from an EMBL/GenBank/DDBJ whole genome shotgun (WGS) entry which is preliminary data.</text>
</comment>
<dbReference type="Gene3D" id="2.60.120.260">
    <property type="entry name" value="Galactose-binding domain-like"/>
    <property type="match status" value="1"/>
</dbReference>
<protein>
    <recommendedName>
        <fullName evidence="1">Glyoxalase-related protein domain-containing protein</fullName>
    </recommendedName>
</protein>